<name>A0A6C0DRF8_9ZZZZ</name>
<dbReference type="GO" id="GO:0005634">
    <property type="term" value="C:nucleus"/>
    <property type="evidence" value="ECO:0007669"/>
    <property type="project" value="TreeGrafter"/>
</dbReference>
<dbReference type="PRINTS" id="PR00685">
    <property type="entry name" value="TIFACTORIIB"/>
</dbReference>
<dbReference type="Pfam" id="PF00382">
    <property type="entry name" value="TFIIB"/>
    <property type="match status" value="2"/>
</dbReference>
<feature type="domain" description="Transcription factor TFIIB cyclin-like" evidence="3">
    <location>
        <begin position="155"/>
        <end position="225"/>
    </location>
</feature>
<dbReference type="PANTHER" id="PTHR11618">
    <property type="entry name" value="TRANSCRIPTION INITIATION FACTOR IIB-RELATED"/>
    <property type="match status" value="1"/>
</dbReference>
<dbReference type="Gene3D" id="1.10.472.10">
    <property type="entry name" value="Cyclin-like"/>
    <property type="match status" value="1"/>
</dbReference>
<protein>
    <recommendedName>
        <fullName evidence="3">Transcription factor TFIIB cyclin-like domain-containing protein</fullName>
    </recommendedName>
</protein>
<keyword evidence="2" id="KW-0804">Transcription</keyword>
<dbReference type="InterPro" id="IPR036915">
    <property type="entry name" value="Cyclin-like_sf"/>
</dbReference>
<dbReference type="AlphaFoldDB" id="A0A6C0DRF8"/>
<dbReference type="SUPFAM" id="SSF47954">
    <property type="entry name" value="Cyclin-like"/>
    <property type="match status" value="2"/>
</dbReference>
<dbReference type="GO" id="GO:0070897">
    <property type="term" value="P:transcription preinitiation complex assembly"/>
    <property type="evidence" value="ECO:0007669"/>
    <property type="project" value="InterPro"/>
</dbReference>
<reference evidence="4" key="1">
    <citation type="journal article" date="2020" name="Nature">
        <title>Giant virus diversity and host interactions through global metagenomics.</title>
        <authorList>
            <person name="Schulz F."/>
            <person name="Roux S."/>
            <person name="Paez-Espino D."/>
            <person name="Jungbluth S."/>
            <person name="Walsh D.A."/>
            <person name="Denef V.J."/>
            <person name="McMahon K.D."/>
            <person name="Konstantinidis K.T."/>
            <person name="Eloe-Fadrosh E.A."/>
            <person name="Kyrpides N.C."/>
            <person name="Woyke T."/>
        </authorList>
    </citation>
    <scope>NUCLEOTIDE SEQUENCE</scope>
    <source>
        <strain evidence="4">GVMAG-M-3300023174-57</strain>
    </source>
</reference>
<proteinExistence type="predicted"/>
<evidence type="ECO:0000313" key="4">
    <source>
        <dbReference type="EMBL" id="QHT19257.1"/>
    </source>
</evidence>
<dbReference type="InterPro" id="IPR013150">
    <property type="entry name" value="TFIIB_cyclin"/>
</dbReference>
<keyword evidence="1" id="KW-0805">Transcription regulation</keyword>
<accession>A0A6C0DRF8</accession>
<dbReference type="GO" id="GO:0097550">
    <property type="term" value="C:transcription preinitiation complex"/>
    <property type="evidence" value="ECO:0007669"/>
    <property type="project" value="TreeGrafter"/>
</dbReference>
<evidence type="ECO:0000259" key="3">
    <source>
        <dbReference type="Pfam" id="PF00382"/>
    </source>
</evidence>
<sequence length="376" mass="42343">MADLLPGVGHRLTDEDRRMLDYLRLELDPCDTEEAVDLSSWWCDGCETDEHIHVETETVICRRCGEIFENILDQGPEYRWFTGDDRNPDPTRVGAPQNPLLPESSLGTTMLLRKNHGNVMRKIKRYHTWNLMPYRERNLWGIFEGLHVRAINAGIGIGVLEEAKRLYAQLSALCVCRGTQKEALLAACLYESLKRSGTPRRPKDIATIFQINLRHVTKGLKQFANLLNMDERMGTRVVAAENRHNTNTMPAAAGGAAAPVVNIESRRAKWDSISRSTTTFEHYIEPFVSKLEAPRNFTGTLVMMTRQICTRADDMGICPENTPPSLTAAALALACSALTIQKSIQEIAAVCDISVVTLHKCLKRLEVWRQNLLETK</sequence>
<dbReference type="GO" id="GO:0017025">
    <property type="term" value="F:TBP-class protein binding"/>
    <property type="evidence" value="ECO:0007669"/>
    <property type="project" value="InterPro"/>
</dbReference>
<evidence type="ECO:0000256" key="2">
    <source>
        <dbReference type="ARBA" id="ARBA00023163"/>
    </source>
</evidence>
<dbReference type="Gene3D" id="1.10.472.170">
    <property type="match status" value="1"/>
</dbReference>
<dbReference type="EMBL" id="MN739664">
    <property type="protein sequence ID" value="QHT19257.1"/>
    <property type="molecule type" value="Genomic_DNA"/>
</dbReference>
<dbReference type="PANTHER" id="PTHR11618:SF13">
    <property type="entry name" value="TRANSCRIPTION INITIATION FACTOR IIB"/>
    <property type="match status" value="1"/>
</dbReference>
<dbReference type="SUPFAM" id="SSF57783">
    <property type="entry name" value="Zinc beta-ribbon"/>
    <property type="match status" value="1"/>
</dbReference>
<organism evidence="4">
    <name type="scientific">viral metagenome</name>
    <dbReference type="NCBI Taxonomy" id="1070528"/>
    <lineage>
        <taxon>unclassified sequences</taxon>
        <taxon>metagenomes</taxon>
        <taxon>organismal metagenomes</taxon>
    </lineage>
</organism>
<evidence type="ECO:0000256" key="1">
    <source>
        <dbReference type="ARBA" id="ARBA00023015"/>
    </source>
</evidence>
<dbReference type="CDD" id="cd00043">
    <property type="entry name" value="CYCLIN_SF"/>
    <property type="match status" value="1"/>
</dbReference>
<dbReference type="InterPro" id="IPR000812">
    <property type="entry name" value="TFIIB"/>
</dbReference>
<feature type="domain" description="Transcription factor TFIIB cyclin-like" evidence="3">
    <location>
        <begin position="279"/>
        <end position="365"/>
    </location>
</feature>